<dbReference type="SUPFAM" id="SSF51182">
    <property type="entry name" value="RmlC-like cupins"/>
    <property type="match status" value="1"/>
</dbReference>
<dbReference type="InterPro" id="IPR003829">
    <property type="entry name" value="Pirin_N_dom"/>
</dbReference>
<comment type="similarity">
    <text evidence="1 2">Belongs to the pirin family.</text>
</comment>
<sequence>MIENRPFATLGHADHGWLDAHHHFSFAQYMDPKRMNWGHLRVWNDDVIAPGTGFDTHPHRDMEIITYVREGAITHKDSLGNSGRTEAGDVQVMSAGTGIFHSEYNLEAIPTKIFQIWIIPTSKGHAPSWGTRHFPKNDQTSQMSILASGYTEDEGALPIHADARVVGFNLQKGHDIRYQLGKDRLGYLVPAKGSLLLNGQSITSRAGAAITQQDAITIKALEDTEVILVDTIA</sequence>
<protein>
    <submittedName>
        <fullName evidence="5">Pirin family protein</fullName>
    </submittedName>
</protein>
<accession>A0ABT3W854</accession>
<dbReference type="CDD" id="cd02910">
    <property type="entry name" value="cupin_Yhhw_N"/>
    <property type="match status" value="1"/>
</dbReference>
<dbReference type="InterPro" id="IPR014710">
    <property type="entry name" value="RmlC-like_jellyroll"/>
</dbReference>
<reference evidence="5 6" key="1">
    <citation type="submission" date="2022-07" db="EMBL/GenBank/DDBJ databases">
        <title>Bombella genomes.</title>
        <authorList>
            <person name="Harer L."/>
            <person name="Styblova S."/>
            <person name="Ehrmann M."/>
        </authorList>
    </citation>
    <scope>NUCLEOTIDE SEQUENCE [LARGE SCALE GENOMIC DNA]</scope>
    <source>
        <strain evidence="5 6">TMW 2.2558</strain>
    </source>
</reference>
<dbReference type="EMBL" id="JANIDW010000002">
    <property type="protein sequence ID" value="MCX5614505.1"/>
    <property type="molecule type" value="Genomic_DNA"/>
</dbReference>
<evidence type="ECO:0000259" key="3">
    <source>
        <dbReference type="Pfam" id="PF02678"/>
    </source>
</evidence>
<keyword evidence="6" id="KW-1185">Reference proteome</keyword>
<feature type="domain" description="Quercetin 2,3-dioxygenase C-terminal cupin" evidence="4">
    <location>
        <begin position="151"/>
        <end position="230"/>
    </location>
</feature>
<dbReference type="PANTHER" id="PTHR43212">
    <property type="entry name" value="QUERCETIN 2,3-DIOXYGENASE"/>
    <property type="match status" value="1"/>
</dbReference>
<proteinExistence type="inferred from homology"/>
<evidence type="ECO:0000313" key="6">
    <source>
        <dbReference type="Proteomes" id="UP001165648"/>
    </source>
</evidence>
<dbReference type="Pfam" id="PF17954">
    <property type="entry name" value="Pirin_C_2"/>
    <property type="match status" value="1"/>
</dbReference>
<evidence type="ECO:0000256" key="2">
    <source>
        <dbReference type="RuleBase" id="RU003457"/>
    </source>
</evidence>
<evidence type="ECO:0000256" key="1">
    <source>
        <dbReference type="ARBA" id="ARBA00008416"/>
    </source>
</evidence>
<comment type="caution">
    <text evidence="5">The sequence shown here is derived from an EMBL/GenBank/DDBJ whole genome shotgun (WGS) entry which is preliminary data.</text>
</comment>
<organism evidence="5 6">
    <name type="scientific">Bombella saccharophila</name>
    <dbReference type="NCBI Taxonomy" id="2967338"/>
    <lineage>
        <taxon>Bacteria</taxon>
        <taxon>Pseudomonadati</taxon>
        <taxon>Pseudomonadota</taxon>
        <taxon>Alphaproteobacteria</taxon>
        <taxon>Acetobacterales</taxon>
        <taxon>Acetobacteraceae</taxon>
        <taxon>Bombella</taxon>
    </lineage>
</organism>
<dbReference type="InterPro" id="IPR012093">
    <property type="entry name" value="Pirin"/>
</dbReference>
<dbReference type="InterPro" id="IPR041602">
    <property type="entry name" value="Quercetinase_C"/>
</dbReference>
<dbReference type="Pfam" id="PF02678">
    <property type="entry name" value="Pirin"/>
    <property type="match status" value="1"/>
</dbReference>
<dbReference type="RefSeq" id="WP_266106627.1">
    <property type="nucleotide sequence ID" value="NZ_JANIDW010000002.1"/>
</dbReference>
<evidence type="ECO:0000313" key="5">
    <source>
        <dbReference type="EMBL" id="MCX5614505.1"/>
    </source>
</evidence>
<dbReference type="InterPro" id="IPR011051">
    <property type="entry name" value="RmlC_Cupin_sf"/>
</dbReference>
<evidence type="ECO:0000259" key="4">
    <source>
        <dbReference type="Pfam" id="PF17954"/>
    </source>
</evidence>
<dbReference type="PANTHER" id="PTHR43212:SF3">
    <property type="entry name" value="QUERCETIN 2,3-DIOXYGENASE"/>
    <property type="match status" value="1"/>
</dbReference>
<dbReference type="Proteomes" id="UP001165648">
    <property type="component" value="Unassembled WGS sequence"/>
</dbReference>
<feature type="domain" description="Pirin N-terminal" evidence="3">
    <location>
        <begin position="11"/>
        <end position="118"/>
    </location>
</feature>
<dbReference type="Gene3D" id="2.60.120.10">
    <property type="entry name" value="Jelly Rolls"/>
    <property type="match status" value="2"/>
</dbReference>
<name>A0ABT3W854_9PROT</name>
<dbReference type="PIRSF" id="PIRSF006232">
    <property type="entry name" value="Pirin"/>
    <property type="match status" value="1"/>
</dbReference>
<gene>
    <name evidence="5" type="ORF">NQF64_04510</name>
</gene>